<evidence type="ECO:0000313" key="7">
    <source>
        <dbReference type="Proteomes" id="UP000305417"/>
    </source>
</evidence>
<evidence type="ECO:0000313" key="6">
    <source>
        <dbReference type="EMBL" id="TLS95530.1"/>
    </source>
</evidence>
<dbReference type="InterPro" id="IPR003593">
    <property type="entry name" value="AAA+_ATPase"/>
</dbReference>
<dbReference type="GO" id="GO:0016887">
    <property type="term" value="F:ATP hydrolysis activity"/>
    <property type="evidence" value="ECO:0007669"/>
    <property type="project" value="InterPro"/>
</dbReference>
<dbReference type="SUPFAM" id="SSF52540">
    <property type="entry name" value="P-loop containing nucleoside triphosphate hydrolases"/>
    <property type="match status" value="1"/>
</dbReference>
<dbReference type="GO" id="GO:0005524">
    <property type="term" value="F:ATP binding"/>
    <property type="evidence" value="ECO:0007669"/>
    <property type="project" value="UniProtKB-KW"/>
</dbReference>
<dbReference type="SMART" id="SM00382">
    <property type="entry name" value="AAA"/>
    <property type="match status" value="1"/>
</dbReference>
<sequence length="277" mass="31920">MYIIDFENIDVAYDNIDSYKDRDIDSNYKENIVLKDINLKIEEGSHWAILGANGSGKSTLLKLILSEIHPRATKEFKKEIMGLKRYSIFELKKYLGVITNDLHNYFLQNASYMSGFEVVLSGYYSSIGIFTHQDFTSSQISKVFEVMNFLDIINLKDKKVSAMSTGELRKCLIARALIHTPKAFILDEPTVGLDIKSQINFIKMLKKLSKTTSIILVTHHLEEIFEEIDNVALIYNKTIYKSGKKDEILTSENLSEIFDTKISIKKKNERYFIEEIL</sequence>
<gene>
    <name evidence="5" type="ORF">ACBT_1122</name>
    <name evidence="6" type="ORF">FE247_10955</name>
</gene>
<dbReference type="RefSeq" id="WP_024775344.1">
    <property type="nucleotide sequence ID" value="NZ_CP043857.1"/>
</dbReference>
<dbReference type="EMBL" id="VBUC01000045">
    <property type="protein sequence ID" value="TLS95530.1"/>
    <property type="molecule type" value="Genomic_DNA"/>
</dbReference>
<keyword evidence="1" id="KW-0813">Transport</keyword>
<dbReference type="OrthoDB" id="5515229at2"/>
<keyword evidence="3 5" id="KW-0067">ATP-binding</keyword>
<dbReference type="InterPro" id="IPR027417">
    <property type="entry name" value="P-loop_NTPase"/>
</dbReference>
<dbReference type="InterPro" id="IPR003439">
    <property type="entry name" value="ABC_transporter-like_ATP-bd"/>
</dbReference>
<evidence type="ECO:0000256" key="1">
    <source>
        <dbReference type="ARBA" id="ARBA00022448"/>
    </source>
</evidence>
<dbReference type="Proteomes" id="UP000305417">
    <property type="component" value="Unassembled WGS sequence"/>
</dbReference>
<dbReference type="PANTHER" id="PTHR42734">
    <property type="entry name" value="METAL TRANSPORT SYSTEM ATP-BINDING PROTEIN TM_0124-RELATED"/>
    <property type="match status" value="1"/>
</dbReference>
<evidence type="ECO:0000313" key="8">
    <source>
        <dbReference type="Proteomes" id="UP000509513"/>
    </source>
</evidence>
<evidence type="ECO:0000313" key="5">
    <source>
        <dbReference type="EMBL" id="QKJ27033.1"/>
    </source>
</evidence>
<keyword evidence="2" id="KW-0547">Nucleotide-binding</keyword>
<dbReference type="STRING" id="1442598.GCA_000522465_01229"/>
<dbReference type="PROSITE" id="PS50893">
    <property type="entry name" value="ABC_TRANSPORTER_2"/>
    <property type="match status" value="1"/>
</dbReference>
<proteinExistence type="predicted"/>
<dbReference type="AlphaFoldDB" id="A0A5J6RFD9"/>
<evidence type="ECO:0000259" key="4">
    <source>
        <dbReference type="PROSITE" id="PS50893"/>
    </source>
</evidence>
<name>A0A5J6RFD9_9BACT</name>
<dbReference type="EMBL" id="CP054051">
    <property type="protein sequence ID" value="QKJ27033.1"/>
    <property type="molecule type" value="Genomic_DNA"/>
</dbReference>
<dbReference type="Pfam" id="PF00005">
    <property type="entry name" value="ABC_tran"/>
    <property type="match status" value="1"/>
</dbReference>
<dbReference type="KEGG" id="acib:ACBT_1122"/>
<dbReference type="InterPro" id="IPR050153">
    <property type="entry name" value="Metal_Ion_Import_ABC"/>
</dbReference>
<reference evidence="5 8" key="2">
    <citation type="submission" date="2020-05" db="EMBL/GenBank/DDBJ databases">
        <title>Complete genome sequencing of Campylobacter and Arcobacter type strains.</title>
        <authorList>
            <person name="Miller W.G."/>
            <person name="Yee E."/>
        </authorList>
    </citation>
    <scope>NUCLEOTIDE SEQUENCE [LARGE SCALE GENOMIC DNA]</scope>
    <source>
        <strain evidence="5 8">LMG 21996</strain>
    </source>
</reference>
<accession>A0A5J6RFD9</accession>
<evidence type="ECO:0000256" key="2">
    <source>
        <dbReference type="ARBA" id="ARBA00022741"/>
    </source>
</evidence>
<protein>
    <submittedName>
        <fullName evidence="5">ABC transporter, ATP-binding protein</fullName>
    </submittedName>
    <submittedName>
        <fullName evidence="6">ATP-binding cassette domain-containing protein</fullName>
    </submittedName>
</protein>
<keyword evidence="7" id="KW-1185">Reference proteome</keyword>
<dbReference type="Proteomes" id="UP000509513">
    <property type="component" value="Chromosome"/>
</dbReference>
<evidence type="ECO:0000256" key="3">
    <source>
        <dbReference type="ARBA" id="ARBA00022840"/>
    </source>
</evidence>
<feature type="domain" description="ABC transporter" evidence="4">
    <location>
        <begin position="19"/>
        <end position="261"/>
    </location>
</feature>
<dbReference type="Gene3D" id="3.40.50.300">
    <property type="entry name" value="P-loop containing nucleotide triphosphate hydrolases"/>
    <property type="match status" value="1"/>
</dbReference>
<reference evidence="6 7" key="1">
    <citation type="submission" date="2019-05" db="EMBL/GenBank/DDBJ databases">
        <title>Arcobacter cibarius and Arcobacter thereius providing challenges in identification an antibiotic susceptibility and Quinolone resistance.</title>
        <authorList>
            <person name="Busch A."/>
            <person name="Hanel I."/>
            <person name="Hotzel H."/>
            <person name="Tomaso H."/>
        </authorList>
    </citation>
    <scope>NUCLEOTIDE SEQUENCE [LARGE SCALE GENOMIC DNA]</scope>
    <source>
        <strain evidence="6 7">16CS0831-2</strain>
    </source>
</reference>
<organism evidence="5 8">
    <name type="scientific">Aliarcobacter cibarius</name>
    <dbReference type="NCBI Taxonomy" id="255507"/>
    <lineage>
        <taxon>Bacteria</taxon>
        <taxon>Pseudomonadati</taxon>
        <taxon>Campylobacterota</taxon>
        <taxon>Epsilonproteobacteria</taxon>
        <taxon>Campylobacterales</taxon>
        <taxon>Arcobacteraceae</taxon>
        <taxon>Aliarcobacter</taxon>
    </lineage>
</organism>